<dbReference type="InterPro" id="IPR036415">
    <property type="entry name" value="Lamin_tail_dom_sf"/>
</dbReference>
<keyword evidence="3" id="KW-0732">Signal</keyword>
<evidence type="ECO:0000256" key="2">
    <source>
        <dbReference type="SAM" id="Phobius"/>
    </source>
</evidence>
<dbReference type="AlphaFoldDB" id="A0A1T5KVY9"/>
<gene>
    <name evidence="5" type="ORF">SAMN06309945_2525</name>
</gene>
<dbReference type="STRING" id="123320.SAMN06309945_2525"/>
<keyword evidence="2" id="KW-0472">Membrane</keyword>
<dbReference type="PROSITE" id="PS51841">
    <property type="entry name" value="LTD"/>
    <property type="match status" value="3"/>
</dbReference>
<dbReference type="RefSeq" id="WP_200811556.1">
    <property type="nucleotide sequence ID" value="NZ_FUZP01000003.1"/>
</dbReference>
<evidence type="ECO:0000256" key="1">
    <source>
        <dbReference type="SAM" id="MobiDB-lite"/>
    </source>
</evidence>
<dbReference type="SMR" id="A0A1T5KVY9"/>
<dbReference type="InterPro" id="IPR001322">
    <property type="entry name" value="Lamin_tail_dom"/>
</dbReference>
<dbReference type="EMBL" id="FUZP01000003">
    <property type="protein sequence ID" value="SKC67559.1"/>
    <property type="molecule type" value="Genomic_DNA"/>
</dbReference>
<feature type="domain" description="LTD" evidence="4">
    <location>
        <begin position="292"/>
        <end position="398"/>
    </location>
</feature>
<feature type="domain" description="LTD" evidence="4">
    <location>
        <begin position="152"/>
        <end position="269"/>
    </location>
</feature>
<reference evidence="5 6" key="1">
    <citation type="submission" date="2017-02" db="EMBL/GenBank/DDBJ databases">
        <authorList>
            <person name="Peterson S.W."/>
        </authorList>
    </citation>
    <scope>NUCLEOTIDE SEQUENCE [LARGE SCALE GENOMIC DNA]</scope>
    <source>
        <strain evidence="5 6">VKM Ac-2059</strain>
    </source>
</reference>
<name>A0A1T5KVY9_9MICO</name>
<dbReference type="Proteomes" id="UP000190857">
    <property type="component" value="Unassembled WGS sequence"/>
</dbReference>
<feature type="signal peptide" evidence="3">
    <location>
        <begin position="1"/>
        <end position="29"/>
    </location>
</feature>
<feature type="chain" id="PRO_5039407553" evidence="3">
    <location>
        <begin position="30"/>
        <end position="880"/>
    </location>
</feature>
<proteinExistence type="predicted"/>
<keyword evidence="2" id="KW-0812">Transmembrane</keyword>
<keyword evidence="6" id="KW-1185">Reference proteome</keyword>
<dbReference type="SUPFAM" id="SSF74853">
    <property type="entry name" value="Lamin A/C globular tail domain"/>
    <property type="match status" value="3"/>
</dbReference>
<keyword evidence="2" id="KW-1133">Transmembrane helix</keyword>
<feature type="region of interest" description="Disordered" evidence="1">
    <location>
        <begin position="787"/>
        <end position="825"/>
    </location>
</feature>
<feature type="compositionally biased region" description="Low complexity" evidence="1">
    <location>
        <begin position="802"/>
        <end position="811"/>
    </location>
</feature>
<accession>A0A1T5KVY9</accession>
<evidence type="ECO:0000256" key="3">
    <source>
        <dbReference type="SAM" id="SignalP"/>
    </source>
</evidence>
<sequence>MRSLSRSSWGALTLALPVAAALLAPAALAAPATAADAAAAPIAADAAASIRINEVESDASPTDWVELTNIGTAPVDISGWIVKDDTDTRTDALPAGTILAPGAFFVFDQPAMSYGLGKADSARLFAPDGTTLVDSYSWTAHAATTYGRCADGTGAFTLTAAPTKGAPNACVVDPADVVRINEVESSGGTPGDWVEFTNIGTTAVDASGLVLRDDDDTHSYVLPAGSTIPARGFLAVGDPEVTFGLGGADSARLFAADGSTLIDSYSWTAHAATTYGRCADGTGAFALTTAPTRGAANACAPVAGAGVRINEIESNGGTPGDWVELLNPTAAAIDLSGWIVKDSADDHVTVLPAGSTIAPGAFFIVEESTLGYGLGSADAVRLFAPDGVTLVDQHSWTSHAALTLGRCPDATGPFAATTSSTKGAPNVCDGTGGGDDGGTGGGDIATLPWAGEQTVDTVDPANLFGTNLSGLAFEQTADPSDADTLWAVKNGPGTLYRLDASATGWAPSTDDGWSNGKLLHYADGTGDVDAEGVTFTAAGPSGGIFVSTERNNADSKISRPSIIRYDVTSTDAALSATREWNLAADLATDVPTIGANAGLEGITWIPDADLVAQGFVDERTGAAYRPASYPNHGDGLFFVGLEANGSIYAYALDQNSGAVNRVATITSGFPSVMELEYDPATDLLWAVCDDTCEGRSALLSVAPKPVGAAAAAAPTSAVAAAAPGRFAIMAVLERPTGMPNVNNEGFAIAPNAQCTDGLKPAIWSDDNGTDGHSLRQGTIACLADAVAPAPVPSPTPTPAPSATPGASDPAGTPGATPVRPSADSALASTGATPIIAISVAAVLLLAGIAVFVIARVRRARSTAAADTAPTSAPDRNDDAS</sequence>
<evidence type="ECO:0000313" key="6">
    <source>
        <dbReference type="Proteomes" id="UP000190857"/>
    </source>
</evidence>
<feature type="compositionally biased region" description="Pro residues" evidence="1">
    <location>
        <begin position="789"/>
        <end position="801"/>
    </location>
</feature>
<feature type="transmembrane region" description="Helical" evidence="2">
    <location>
        <begin position="834"/>
        <end position="854"/>
    </location>
</feature>
<evidence type="ECO:0000313" key="5">
    <source>
        <dbReference type="EMBL" id="SKC67559.1"/>
    </source>
</evidence>
<organism evidence="5 6">
    <name type="scientific">Okibacterium fritillariae</name>
    <dbReference type="NCBI Taxonomy" id="123320"/>
    <lineage>
        <taxon>Bacteria</taxon>
        <taxon>Bacillati</taxon>
        <taxon>Actinomycetota</taxon>
        <taxon>Actinomycetes</taxon>
        <taxon>Micrococcales</taxon>
        <taxon>Microbacteriaceae</taxon>
        <taxon>Okibacterium</taxon>
    </lineage>
</organism>
<dbReference type="Gene3D" id="2.60.40.1260">
    <property type="entry name" value="Lamin Tail domain"/>
    <property type="match status" value="2"/>
</dbReference>
<dbReference type="Pfam" id="PF00932">
    <property type="entry name" value="LTD"/>
    <property type="match status" value="3"/>
</dbReference>
<evidence type="ECO:0000259" key="4">
    <source>
        <dbReference type="PROSITE" id="PS51841"/>
    </source>
</evidence>
<feature type="domain" description="LTD" evidence="4">
    <location>
        <begin position="40"/>
        <end position="140"/>
    </location>
</feature>
<protein>
    <submittedName>
        <fullName evidence="5">Lamin Tail Domain</fullName>
    </submittedName>
</protein>